<evidence type="ECO:0000313" key="2">
    <source>
        <dbReference type="EMBL" id="SCD21353.1"/>
    </source>
</evidence>
<feature type="transmembrane region" description="Helical" evidence="1">
    <location>
        <begin position="83"/>
        <end position="103"/>
    </location>
</feature>
<dbReference type="RefSeq" id="WP_076931193.1">
    <property type="nucleotide sequence ID" value="NZ_LT605205.1"/>
</dbReference>
<feature type="transmembrane region" description="Helical" evidence="1">
    <location>
        <begin position="115"/>
        <end position="135"/>
    </location>
</feature>
<dbReference type="AlphaFoldDB" id="A0A1R3SYT8"/>
<evidence type="ECO:0000256" key="1">
    <source>
        <dbReference type="SAM" id="Phobius"/>
    </source>
</evidence>
<sequence length="147" mass="16509">MKTKSLIHICYVISVITAIIGVWELTSIFTLSYEMGKDSTDTFIWHFLVRGIQAWGIICNCIVFFILANRAAKAIVFTKANELLLMIFGCIIIALGCISSLLIKFLPISTFSNPTSILLILAGFSFIFFSLIFSISRKLKEEQELTI</sequence>
<dbReference type="EMBL" id="LT605205">
    <property type="protein sequence ID" value="SCD21353.1"/>
    <property type="molecule type" value="Genomic_DNA"/>
</dbReference>
<dbReference type="STRING" id="1642647.PSM36_2552"/>
<gene>
    <name evidence="2" type="ORF">PSM36_2552</name>
</gene>
<dbReference type="Proteomes" id="UP000187464">
    <property type="component" value="Chromosome I"/>
</dbReference>
<feature type="transmembrane region" description="Helical" evidence="1">
    <location>
        <begin position="9"/>
        <end position="32"/>
    </location>
</feature>
<keyword evidence="1" id="KW-0472">Membrane</keyword>
<name>A0A1R3SYT8_9BACT</name>
<organism evidence="2 3">
    <name type="scientific">Proteiniphilum saccharofermentans</name>
    <dbReference type="NCBI Taxonomy" id="1642647"/>
    <lineage>
        <taxon>Bacteria</taxon>
        <taxon>Pseudomonadati</taxon>
        <taxon>Bacteroidota</taxon>
        <taxon>Bacteroidia</taxon>
        <taxon>Bacteroidales</taxon>
        <taxon>Dysgonomonadaceae</taxon>
        <taxon>Proteiniphilum</taxon>
    </lineage>
</organism>
<keyword evidence="3" id="KW-1185">Reference proteome</keyword>
<evidence type="ECO:0008006" key="4">
    <source>
        <dbReference type="Google" id="ProtNLM"/>
    </source>
</evidence>
<keyword evidence="1" id="KW-0812">Transmembrane</keyword>
<reference evidence="2 3" key="1">
    <citation type="submission" date="2016-08" db="EMBL/GenBank/DDBJ databases">
        <authorList>
            <person name="Seilhamer J.J."/>
        </authorList>
    </citation>
    <scope>NUCLEOTIDE SEQUENCE [LARGE SCALE GENOMIC DNA]</scope>
    <source>
        <strain evidence="2">M3/6</strain>
    </source>
</reference>
<evidence type="ECO:0000313" key="3">
    <source>
        <dbReference type="Proteomes" id="UP000187464"/>
    </source>
</evidence>
<dbReference type="KEGG" id="psac:PSM36_2552"/>
<accession>A0A1R3SYT8</accession>
<protein>
    <recommendedName>
        <fullName evidence="4">DUF2975 domain-containing protein</fullName>
    </recommendedName>
</protein>
<keyword evidence="1" id="KW-1133">Transmembrane helix</keyword>
<proteinExistence type="predicted"/>
<feature type="transmembrane region" description="Helical" evidence="1">
    <location>
        <begin position="52"/>
        <end position="71"/>
    </location>
</feature>